<feature type="transmembrane region" description="Helical" evidence="4">
    <location>
        <begin position="114"/>
        <end position="138"/>
    </location>
</feature>
<dbReference type="OrthoDB" id="5719306at2"/>
<feature type="transmembrane region" description="Helical" evidence="4">
    <location>
        <begin position="317"/>
        <end position="338"/>
    </location>
</feature>
<keyword evidence="1 4" id="KW-0812">Transmembrane</keyword>
<reference evidence="6" key="1">
    <citation type="submission" date="2014-08" db="EMBL/GenBank/DDBJ databases">
        <title>Draft genome sequences of Sphingobium herbicidovorans.</title>
        <authorList>
            <person name="Gan H.M."/>
            <person name="Gan H.Y."/>
            <person name="Savka M.A."/>
        </authorList>
    </citation>
    <scope>NUCLEOTIDE SEQUENCE [LARGE SCALE GENOMIC DNA]</scope>
    <source>
        <strain evidence="6">NBRC 16415</strain>
    </source>
</reference>
<protein>
    <submittedName>
        <fullName evidence="6">Major facilitator superfamily transporter</fullName>
    </submittedName>
</protein>
<dbReference type="PATRIC" id="fig|1219045.3.peg.4005"/>
<accession>A0A086P4P4</accession>
<evidence type="ECO:0000313" key="7">
    <source>
        <dbReference type="Proteomes" id="UP000024284"/>
    </source>
</evidence>
<name>A0A086P4P4_SPHHM</name>
<keyword evidence="2 4" id="KW-1133">Transmembrane helix</keyword>
<feature type="transmembrane region" description="Helical" evidence="4">
    <location>
        <begin position="150"/>
        <end position="171"/>
    </location>
</feature>
<feature type="transmembrane region" description="Helical" evidence="4">
    <location>
        <begin position="90"/>
        <end position="108"/>
    </location>
</feature>
<organism evidence="6 7">
    <name type="scientific">Sphingobium herbicidovorans (strain ATCC 700291 / DSM 11019 / CCUG 56400 / KCTC 2939 / LMG 18315 / NBRC 16415 / MH)</name>
    <name type="common">Sphingomonas herbicidovorans</name>
    <dbReference type="NCBI Taxonomy" id="1219045"/>
    <lineage>
        <taxon>Bacteria</taxon>
        <taxon>Pseudomonadati</taxon>
        <taxon>Pseudomonadota</taxon>
        <taxon>Alphaproteobacteria</taxon>
        <taxon>Sphingomonadales</taxon>
        <taxon>Sphingomonadaceae</taxon>
        <taxon>Sphingobium</taxon>
    </lineage>
</organism>
<dbReference type="Pfam" id="PF07690">
    <property type="entry name" value="MFS_1"/>
    <property type="match status" value="1"/>
</dbReference>
<keyword evidence="7" id="KW-1185">Reference proteome</keyword>
<dbReference type="InterPro" id="IPR011701">
    <property type="entry name" value="MFS"/>
</dbReference>
<feature type="transmembrane region" description="Helical" evidence="4">
    <location>
        <begin position="29"/>
        <end position="50"/>
    </location>
</feature>
<feature type="transmembrane region" description="Helical" evidence="4">
    <location>
        <begin position="350"/>
        <end position="370"/>
    </location>
</feature>
<gene>
    <name evidence="6" type="ORF">BV98_003945</name>
</gene>
<dbReference type="PROSITE" id="PS50850">
    <property type="entry name" value="MFS"/>
    <property type="match status" value="1"/>
</dbReference>
<evidence type="ECO:0000256" key="1">
    <source>
        <dbReference type="ARBA" id="ARBA00022692"/>
    </source>
</evidence>
<evidence type="ECO:0000256" key="3">
    <source>
        <dbReference type="ARBA" id="ARBA00023136"/>
    </source>
</evidence>
<comment type="caution">
    <text evidence="6">The sequence shown here is derived from an EMBL/GenBank/DDBJ whole genome shotgun (WGS) entry which is preliminary data.</text>
</comment>
<evidence type="ECO:0000256" key="4">
    <source>
        <dbReference type="SAM" id="Phobius"/>
    </source>
</evidence>
<feature type="transmembrane region" description="Helical" evidence="4">
    <location>
        <begin position="261"/>
        <end position="284"/>
    </location>
</feature>
<dbReference type="InterPro" id="IPR036259">
    <property type="entry name" value="MFS_trans_sf"/>
</dbReference>
<feature type="transmembrane region" description="Helical" evidence="4">
    <location>
        <begin position="231"/>
        <end position="255"/>
    </location>
</feature>
<feature type="transmembrane region" description="Helical" evidence="4">
    <location>
        <begin position="62"/>
        <end position="83"/>
    </location>
</feature>
<dbReference type="RefSeq" id="WP_094182659.1">
    <property type="nucleotide sequence ID" value="NZ_BCZD01000016.1"/>
</dbReference>
<dbReference type="SUPFAM" id="SSF103473">
    <property type="entry name" value="MFS general substrate transporter"/>
    <property type="match status" value="1"/>
</dbReference>
<evidence type="ECO:0000256" key="2">
    <source>
        <dbReference type="ARBA" id="ARBA00022989"/>
    </source>
</evidence>
<evidence type="ECO:0000313" key="6">
    <source>
        <dbReference type="EMBL" id="KFG88362.1"/>
    </source>
</evidence>
<evidence type="ECO:0000259" key="5">
    <source>
        <dbReference type="PROSITE" id="PS50850"/>
    </source>
</evidence>
<dbReference type="Gene3D" id="1.20.1250.20">
    <property type="entry name" value="MFS general substrate transporter like domains"/>
    <property type="match status" value="1"/>
</dbReference>
<dbReference type="STRING" id="76947.GCA_002080435_03870"/>
<dbReference type="EMBL" id="JFZA02000062">
    <property type="protein sequence ID" value="KFG88362.1"/>
    <property type="molecule type" value="Genomic_DNA"/>
</dbReference>
<feature type="domain" description="Major facilitator superfamily (MFS) profile" evidence="5">
    <location>
        <begin position="1"/>
        <end position="410"/>
    </location>
</feature>
<keyword evidence="3 4" id="KW-0472">Membrane</keyword>
<dbReference type="InterPro" id="IPR020846">
    <property type="entry name" value="MFS_dom"/>
</dbReference>
<dbReference type="InterPro" id="IPR050327">
    <property type="entry name" value="Proton-linked_MCT"/>
</dbReference>
<feature type="transmembrane region" description="Helical" evidence="4">
    <location>
        <begin position="177"/>
        <end position="197"/>
    </location>
</feature>
<sequence>MNGMTGAAVAGSAGGGDVGRARMMVFRAFLAQNVAVGSAFGGFGVSVLPLQQMYGASRGTTTLALALCVLVLGLVSPLVATLIGRIGLRWTMMIGTLISGAGYALLAIAPSMPIVLLLYALPIGVGLAMFGPFPSSVLASNWFRHNPGPALGVANMPLFVALLPMVGLILIRDHGLVAFYLTLAGLHVALLPIILGVSDAPEGAAGQPGEGHGHGGGAMAPARTLLRSPAFWVMCLGAGYLNAVGITGVSHLVAFLAERGVAASAAAGLLSIMGAAAVIGSLAIGFLCGRFGAPIALAMIAAGLAVSWLALLGTTSFPLMALSTLMLGAGGAGVFPAVNMLSARLFGQASLARAIGLFGLVTLPLTFFLPPLAGVLRDMVDGYLPVVMIIIGGCILMMLIFLALARSGRQVNARAVPV</sequence>
<dbReference type="GO" id="GO:0022857">
    <property type="term" value="F:transmembrane transporter activity"/>
    <property type="evidence" value="ECO:0007669"/>
    <property type="project" value="InterPro"/>
</dbReference>
<dbReference type="eggNOG" id="COG2807">
    <property type="taxonomic scope" value="Bacteria"/>
</dbReference>
<dbReference type="AlphaFoldDB" id="A0A086P4P4"/>
<dbReference type="Proteomes" id="UP000024284">
    <property type="component" value="Unassembled WGS sequence"/>
</dbReference>
<feature type="transmembrane region" description="Helical" evidence="4">
    <location>
        <begin position="382"/>
        <end position="404"/>
    </location>
</feature>
<proteinExistence type="predicted"/>
<feature type="transmembrane region" description="Helical" evidence="4">
    <location>
        <begin position="291"/>
        <end position="311"/>
    </location>
</feature>
<dbReference type="PANTHER" id="PTHR11360">
    <property type="entry name" value="MONOCARBOXYLATE TRANSPORTER"/>
    <property type="match status" value="1"/>
</dbReference>
<dbReference type="PANTHER" id="PTHR11360:SF284">
    <property type="entry name" value="EG:103B4.3 PROTEIN-RELATED"/>
    <property type="match status" value="1"/>
</dbReference>